<keyword evidence="1" id="KW-0413">Isomerase</keyword>
<protein>
    <submittedName>
        <fullName evidence="3">Uncharacterized protein</fullName>
    </submittedName>
</protein>
<sequence length="367" mass="39006">MVLASPLHGSFAAEVSELVKRTVGEAAPGAVGKVPLIVHATGGTTWDAVELVTQTGAKAAVLVGFGEHNSFASALHTRAELEAMGIPAVVFHCPTYAQCEDTLKKAKRVADAASALLGAKALLIGRETAQAAAARQRFQWDVEVVSIEDFEKAVEAAPPDSAALKTFDDEKVAKITAALRDLAAGRDLAAIQCFPYLMRNKVTPCLALALLNAEGYTVACEGDLAAGFAMLMSRRLTGRPGWIANVVYAKGRQAAFAHCTISLDMVKSWRTMPHFESGYPHGLSGELAEDIYTAVSLSPRMDKIVIGVAKVLKSGNFIERACRTQALVEIGDVAAKAPANHHVFIPGDVTEEVKAVAKLLKLEIVEY</sequence>
<dbReference type="Proteomes" id="UP000001431">
    <property type="component" value="Chromosome"/>
</dbReference>
<evidence type="ECO:0000256" key="1">
    <source>
        <dbReference type="ARBA" id="ARBA00023235"/>
    </source>
</evidence>
<keyword evidence="4" id="KW-1185">Reference proteome</keyword>
<name>A3MU52_PYRCJ</name>
<dbReference type="AlphaFoldDB" id="A3MU52"/>
<dbReference type="GO" id="GO:0005996">
    <property type="term" value="P:monosaccharide metabolic process"/>
    <property type="evidence" value="ECO:0007669"/>
    <property type="project" value="InterPro"/>
</dbReference>
<evidence type="ECO:0000313" key="4">
    <source>
        <dbReference type="Proteomes" id="UP000001431"/>
    </source>
</evidence>
<organism evidence="3 4">
    <name type="scientific">Pyrobaculum calidifontis (strain DSM 21063 / JCM 11548 / VA1)</name>
    <dbReference type="NCBI Taxonomy" id="410359"/>
    <lineage>
        <taxon>Archaea</taxon>
        <taxon>Thermoproteota</taxon>
        <taxon>Thermoprotei</taxon>
        <taxon>Thermoproteales</taxon>
        <taxon>Thermoproteaceae</taxon>
        <taxon>Pyrobaculum</taxon>
    </lineage>
</organism>
<dbReference type="STRING" id="410359.Pcal_0743"/>
<dbReference type="GO" id="GO:0016861">
    <property type="term" value="F:intramolecular oxidoreductase activity, interconverting aldoses and ketoses"/>
    <property type="evidence" value="ECO:0007669"/>
    <property type="project" value="InterPro"/>
</dbReference>
<keyword evidence="2" id="KW-0119">Carbohydrate metabolism</keyword>
<evidence type="ECO:0000256" key="2">
    <source>
        <dbReference type="ARBA" id="ARBA00023277"/>
    </source>
</evidence>
<dbReference type="InterPro" id="IPR009015">
    <property type="entry name" value="Fucose_isomerase_N/cen_sf"/>
</dbReference>
<dbReference type="HOGENOM" id="CLU_055583_0_0_2"/>
<dbReference type="GO" id="GO:0005737">
    <property type="term" value="C:cytoplasm"/>
    <property type="evidence" value="ECO:0007669"/>
    <property type="project" value="InterPro"/>
</dbReference>
<proteinExistence type="predicted"/>
<reference evidence="3" key="1">
    <citation type="submission" date="2007-02" db="EMBL/GenBank/DDBJ databases">
        <title>Complete sequence of Pyrobaculum calidifontis JCM 11548.</title>
        <authorList>
            <consortium name="US DOE Joint Genome Institute"/>
            <person name="Copeland A."/>
            <person name="Lucas S."/>
            <person name="Lapidus A."/>
            <person name="Barry K."/>
            <person name="Glavina del Rio T."/>
            <person name="Dalin E."/>
            <person name="Tice H."/>
            <person name="Pitluck S."/>
            <person name="Chain P."/>
            <person name="Malfatti S."/>
            <person name="Shin M."/>
            <person name="Vergez L."/>
            <person name="Schmutz J."/>
            <person name="Larimer F."/>
            <person name="Land M."/>
            <person name="Hauser L."/>
            <person name="Kyrpides N."/>
            <person name="Mikhailova N."/>
            <person name="Cozen A.E."/>
            <person name="Fitz-Gibbon S.T."/>
            <person name="House C.H."/>
            <person name="Saltikov C."/>
            <person name="Lowe T.M."/>
            <person name="Richardson P."/>
        </authorList>
    </citation>
    <scope>NUCLEOTIDE SEQUENCE [LARGE SCALE GENOMIC DNA]</scope>
    <source>
        <strain evidence="3">JCM 11548</strain>
    </source>
</reference>
<dbReference type="eggNOG" id="arCOG01772">
    <property type="taxonomic scope" value="Archaea"/>
</dbReference>
<dbReference type="EMBL" id="CP000561">
    <property type="protein sequence ID" value="ABO08169.1"/>
    <property type="molecule type" value="Genomic_DNA"/>
</dbReference>
<accession>A3MU52</accession>
<gene>
    <name evidence="3" type="ordered locus">Pcal_0743</name>
</gene>
<evidence type="ECO:0000313" key="3">
    <source>
        <dbReference type="EMBL" id="ABO08169.1"/>
    </source>
</evidence>
<dbReference type="KEGG" id="pcl:Pcal_0743"/>
<dbReference type="PANTHER" id="PTHR36120:SF2">
    <property type="entry name" value="FUCOSE ISOMERASE"/>
    <property type="match status" value="1"/>
</dbReference>
<dbReference type="SUPFAM" id="SSF53743">
    <property type="entry name" value="FucI/AraA N-terminal and middle domains"/>
    <property type="match status" value="1"/>
</dbReference>
<dbReference type="PANTHER" id="PTHR36120">
    <property type="entry name" value="FUCOSE ISOMERASE"/>
    <property type="match status" value="1"/>
</dbReference>